<feature type="region of interest" description="Disordered" evidence="15">
    <location>
        <begin position="2129"/>
        <end position="2149"/>
    </location>
</feature>
<dbReference type="InterPro" id="IPR002077">
    <property type="entry name" value="VDCCAlpha1"/>
</dbReference>
<feature type="domain" description="EF-hand" evidence="17">
    <location>
        <begin position="1758"/>
        <end position="1793"/>
    </location>
</feature>
<evidence type="ECO:0000313" key="18">
    <source>
        <dbReference type="EMBL" id="KAG0296431.1"/>
    </source>
</evidence>
<feature type="transmembrane region" description="Helical" evidence="16">
    <location>
        <begin position="1535"/>
        <end position="1555"/>
    </location>
</feature>
<evidence type="ECO:0000256" key="15">
    <source>
        <dbReference type="SAM" id="MobiDB-lite"/>
    </source>
</evidence>
<dbReference type="InterPro" id="IPR027359">
    <property type="entry name" value="Volt_channel_dom_sf"/>
</dbReference>
<evidence type="ECO:0000256" key="11">
    <source>
        <dbReference type="ARBA" id="ARBA00023136"/>
    </source>
</evidence>
<feature type="transmembrane region" description="Helical" evidence="16">
    <location>
        <begin position="478"/>
        <end position="501"/>
    </location>
</feature>
<evidence type="ECO:0000256" key="8">
    <source>
        <dbReference type="ARBA" id="ARBA00022882"/>
    </source>
</evidence>
<feature type="transmembrane region" description="Helical" evidence="16">
    <location>
        <begin position="424"/>
        <end position="447"/>
    </location>
</feature>
<feature type="transmembrane region" description="Helical" evidence="16">
    <location>
        <begin position="617"/>
        <end position="645"/>
    </location>
</feature>
<feature type="transmembrane region" description="Helical" evidence="16">
    <location>
        <begin position="1424"/>
        <end position="1446"/>
    </location>
</feature>
<feature type="compositionally biased region" description="Polar residues" evidence="15">
    <location>
        <begin position="1833"/>
        <end position="1869"/>
    </location>
</feature>
<evidence type="ECO:0000256" key="12">
    <source>
        <dbReference type="ARBA" id="ARBA00023180"/>
    </source>
</evidence>
<keyword evidence="11 16" id="KW-0472">Membrane</keyword>
<feature type="transmembrane region" description="Helical" evidence="16">
    <location>
        <begin position="732"/>
        <end position="751"/>
    </location>
</feature>
<comment type="similarity">
    <text evidence="14">Belongs to the calcium channel alpha-1 subunit (TC 1.A.1.11) family.</text>
</comment>
<feature type="compositionally biased region" description="Gly residues" evidence="15">
    <location>
        <begin position="165"/>
        <end position="181"/>
    </location>
</feature>
<keyword evidence="9 16" id="KW-1133">Transmembrane helix</keyword>
<proteinExistence type="inferred from homology"/>
<dbReference type="Proteomes" id="UP001194696">
    <property type="component" value="Unassembled WGS sequence"/>
</dbReference>
<keyword evidence="7 14" id="KW-0106">Calcium</keyword>
<feature type="region of interest" description="Disordered" evidence="15">
    <location>
        <begin position="1821"/>
        <end position="1913"/>
    </location>
</feature>
<gene>
    <name evidence="18" type="primary">CCH1_1</name>
    <name evidence="18" type="ORF">BGZ96_009514</name>
</gene>
<feature type="compositionally biased region" description="Polar residues" evidence="15">
    <location>
        <begin position="9"/>
        <end position="25"/>
    </location>
</feature>
<name>A0ABQ7KF04_9FUNG</name>
<evidence type="ECO:0000256" key="2">
    <source>
        <dbReference type="ARBA" id="ARBA00022448"/>
    </source>
</evidence>
<dbReference type="Gene3D" id="1.10.238.10">
    <property type="entry name" value="EF-hand"/>
    <property type="match status" value="1"/>
</dbReference>
<comment type="caution">
    <text evidence="18">The sequence shown here is derived from an EMBL/GenBank/DDBJ whole genome shotgun (WGS) entry which is preliminary data.</text>
</comment>
<dbReference type="InterPro" id="IPR005821">
    <property type="entry name" value="Ion_trans_dom"/>
</dbReference>
<dbReference type="Pfam" id="PF00520">
    <property type="entry name" value="Ion_trans"/>
    <property type="match status" value="4"/>
</dbReference>
<dbReference type="PANTHER" id="PTHR45628:SF7">
    <property type="entry name" value="VOLTAGE-DEPENDENT CALCIUM CHANNEL TYPE A SUBUNIT ALPHA-1"/>
    <property type="match status" value="1"/>
</dbReference>
<dbReference type="InterPro" id="IPR050599">
    <property type="entry name" value="VDCC_alpha-1_subunit"/>
</dbReference>
<dbReference type="PANTHER" id="PTHR45628">
    <property type="entry name" value="VOLTAGE-DEPENDENT CALCIUM CHANNEL TYPE A SUBUNIT ALPHA-1"/>
    <property type="match status" value="1"/>
</dbReference>
<dbReference type="Gene3D" id="1.10.287.70">
    <property type="match status" value="4"/>
</dbReference>
<feature type="compositionally biased region" description="Low complexity" evidence="15">
    <location>
        <begin position="1870"/>
        <end position="1885"/>
    </location>
</feature>
<feature type="region of interest" description="Disordered" evidence="15">
    <location>
        <begin position="37"/>
        <end position="56"/>
    </location>
</feature>
<reference evidence="18 19" key="1">
    <citation type="journal article" date="2020" name="Fungal Divers.">
        <title>Resolving the Mortierellaceae phylogeny through synthesis of multi-gene phylogenetics and phylogenomics.</title>
        <authorList>
            <person name="Vandepol N."/>
            <person name="Liber J."/>
            <person name="Desiro A."/>
            <person name="Na H."/>
            <person name="Kennedy M."/>
            <person name="Barry K."/>
            <person name="Grigoriev I.V."/>
            <person name="Miller A.N."/>
            <person name="O'Donnell K."/>
            <person name="Stajich J.E."/>
            <person name="Bonito G."/>
        </authorList>
    </citation>
    <scope>NUCLEOTIDE SEQUENCE [LARGE SCALE GENOMIC DNA]</scope>
    <source>
        <strain evidence="18 19">AD045</strain>
    </source>
</reference>
<comment type="subcellular location">
    <subcellularLocation>
        <location evidence="1 14">Membrane</location>
        <topology evidence="1 14">Multi-pass membrane protein</topology>
    </subcellularLocation>
</comment>
<keyword evidence="19" id="KW-1185">Reference proteome</keyword>
<feature type="region of interest" description="Disordered" evidence="15">
    <location>
        <begin position="2042"/>
        <end position="2107"/>
    </location>
</feature>
<dbReference type="InterPro" id="IPR002048">
    <property type="entry name" value="EF_hand_dom"/>
</dbReference>
<feature type="transmembrane region" description="Helical" evidence="16">
    <location>
        <begin position="1615"/>
        <end position="1643"/>
    </location>
</feature>
<feature type="region of interest" description="Disordered" evidence="15">
    <location>
        <begin position="61"/>
        <end position="211"/>
    </location>
</feature>
<feature type="transmembrane region" description="Helical" evidence="16">
    <location>
        <begin position="698"/>
        <end position="720"/>
    </location>
</feature>
<dbReference type="EMBL" id="JAAAIM010000058">
    <property type="protein sequence ID" value="KAG0296431.1"/>
    <property type="molecule type" value="Genomic_DNA"/>
</dbReference>
<evidence type="ECO:0000256" key="10">
    <source>
        <dbReference type="ARBA" id="ARBA00023065"/>
    </source>
</evidence>
<feature type="transmembrane region" description="Helical" evidence="16">
    <location>
        <begin position="579"/>
        <end position="597"/>
    </location>
</feature>
<feature type="transmembrane region" description="Helical" evidence="16">
    <location>
        <begin position="1168"/>
        <end position="1186"/>
    </location>
</feature>
<evidence type="ECO:0000256" key="14">
    <source>
        <dbReference type="RuleBase" id="RU003808"/>
    </source>
</evidence>
<evidence type="ECO:0000256" key="7">
    <source>
        <dbReference type="ARBA" id="ARBA00022837"/>
    </source>
</evidence>
<feature type="transmembrane region" description="Helical" evidence="16">
    <location>
        <begin position="259"/>
        <end position="277"/>
    </location>
</feature>
<evidence type="ECO:0000313" key="19">
    <source>
        <dbReference type="Proteomes" id="UP001194696"/>
    </source>
</evidence>
<evidence type="ECO:0000259" key="17">
    <source>
        <dbReference type="PROSITE" id="PS50222"/>
    </source>
</evidence>
<evidence type="ECO:0000256" key="13">
    <source>
        <dbReference type="ARBA" id="ARBA00023303"/>
    </source>
</evidence>
<keyword evidence="4 14" id="KW-0109">Calcium transport</keyword>
<keyword evidence="12" id="KW-0325">Glycoprotein</keyword>
<keyword evidence="3" id="KW-0597">Phosphoprotein</keyword>
<evidence type="ECO:0000256" key="9">
    <source>
        <dbReference type="ARBA" id="ARBA00022989"/>
    </source>
</evidence>
<organism evidence="18 19">
    <name type="scientific">Linnemannia gamsii</name>
    <dbReference type="NCBI Taxonomy" id="64522"/>
    <lineage>
        <taxon>Eukaryota</taxon>
        <taxon>Fungi</taxon>
        <taxon>Fungi incertae sedis</taxon>
        <taxon>Mucoromycota</taxon>
        <taxon>Mortierellomycotina</taxon>
        <taxon>Mortierellomycetes</taxon>
        <taxon>Mortierellales</taxon>
        <taxon>Mortierellaceae</taxon>
        <taxon>Linnemannia</taxon>
    </lineage>
</organism>
<keyword evidence="6 16" id="KW-0812">Transmembrane</keyword>
<feature type="region of interest" description="Disordered" evidence="15">
    <location>
        <begin position="1"/>
        <end position="25"/>
    </location>
</feature>
<evidence type="ECO:0000256" key="4">
    <source>
        <dbReference type="ARBA" id="ARBA00022568"/>
    </source>
</evidence>
<keyword evidence="13" id="KW-0407">Ion channel</keyword>
<feature type="compositionally biased region" description="Polar residues" evidence="15">
    <location>
        <begin position="2051"/>
        <end position="2062"/>
    </location>
</feature>
<feature type="transmembrane region" description="Helical" evidence="16">
    <location>
        <begin position="1567"/>
        <end position="1585"/>
    </location>
</feature>
<keyword evidence="10" id="KW-0406">Ion transport</keyword>
<feature type="transmembrane region" description="Helical" evidence="16">
    <location>
        <begin position="1502"/>
        <end position="1523"/>
    </location>
</feature>
<feature type="transmembrane region" description="Helical" evidence="16">
    <location>
        <begin position="1305"/>
        <end position="1331"/>
    </location>
</feature>
<feature type="transmembrane region" description="Helical" evidence="16">
    <location>
        <begin position="297"/>
        <end position="318"/>
    </location>
</feature>
<evidence type="ECO:0000256" key="6">
    <source>
        <dbReference type="ARBA" id="ARBA00022692"/>
    </source>
</evidence>
<dbReference type="SUPFAM" id="SSF81324">
    <property type="entry name" value="Voltage-gated potassium channels"/>
    <property type="match status" value="4"/>
</dbReference>
<evidence type="ECO:0000256" key="16">
    <source>
        <dbReference type="SAM" id="Phobius"/>
    </source>
</evidence>
<dbReference type="PRINTS" id="PR00167">
    <property type="entry name" value="CACHANNEL"/>
</dbReference>
<keyword evidence="5 14" id="KW-0107">Calcium channel</keyword>
<evidence type="ECO:0000256" key="5">
    <source>
        <dbReference type="ARBA" id="ARBA00022673"/>
    </source>
</evidence>
<feature type="transmembrane region" description="Helical" evidence="16">
    <location>
        <begin position="824"/>
        <end position="845"/>
    </location>
</feature>
<feature type="transmembrane region" description="Helical" evidence="16">
    <location>
        <begin position="900"/>
        <end position="926"/>
    </location>
</feature>
<protein>
    <submittedName>
        <fullName evidence="18">Calcium channel protein</fullName>
    </submittedName>
</protein>
<accession>A0ABQ7KF04</accession>
<evidence type="ECO:0000256" key="3">
    <source>
        <dbReference type="ARBA" id="ARBA00022553"/>
    </source>
</evidence>
<feature type="compositionally biased region" description="Basic and acidic residues" evidence="15">
    <location>
        <begin position="79"/>
        <end position="91"/>
    </location>
</feature>
<keyword evidence="8 14" id="KW-0851">Voltage-gated channel</keyword>
<keyword evidence="2" id="KW-0813">Transport</keyword>
<evidence type="ECO:0000256" key="1">
    <source>
        <dbReference type="ARBA" id="ARBA00004141"/>
    </source>
</evidence>
<dbReference type="Gene3D" id="1.20.120.350">
    <property type="entry name" value="Voltage-gated potassium channels. Chain C"/>
    <property type="match status" value="3"/>
</dbReference>
<feature type="transmembrane region" description="Helical" evidence="16">
    <location>
        <begin position="1713"/>
        <end position="1739"/>
    </location>
</feature>
<sequence>MRDPAGFSNRPSSPTLSSVGSKRSSFVVNNRSSLIGTAAADSSGGWMSGLSETMASVSSRVVGVRAQEHGTPNRSSFHSGDHSDGDHIDHKSSHHSSVQQDASTPAVVPTSPEVPPWVSPSGHTASEHGSATGLRRSGSKRSTGSHAGGSNFGAAPANRQASSGVSGGGEGGGGGGSGGRRGLFHGTDRSKSGAGSNIGKSASALPEKVIQDDEESVFTPGGFKQRGSDKMRLEGRSFKLFSPENPLRLFLASILMSKYTDPIILVIILTEWVFFVITPTTHDAKNVFGSYWTHYGLLAINILYTLEIISKAIVYGLFFDRNGFQWRKTFPDWKWVQRIINAIPSNKTLPSSTHHPRHPLSRVNSIRSRDSTFEKSGVHLQGSAAAPIQGDIGNEQPAMAVEEEETAPPAHAPFFRSYYNRLDCIVVLSYWVDFAFMMVGIEDIYIFKAISALRPLRLLTLTEGTSTIIDSLSMSAPLLLTILVFIFFFFLILSLIGLLVFQGALSRRCAVPKPGDPDSWIPASPEMLCGGYYHSNGTILGIIGYIGQGDGDDNSPRTSAMICQAGQVCMQFPDDNPGYGLISFDNIFLSLLTIFTISSMEGWTDVEYWVMDGDSKWSAIFFCVSIFLMSFLMIPLFIAGITYSFGAVRAEKRHSAFSSKPRNVRILLDTEEGWQFDDQIHTNLSPIRQRIVQIVNHPWFPVFGALMVFFNLTAMCFRRFDSTPQEILRLHYTEMAFTVFFFMEICVRIIGHSTWKLFWKRKSNKFDLFLALTTVIIQIPAIQRWEWYRYLTIFQVLRAYRLIPAIPGVRELMRSVIGSATGMLNLLLITFMFLLVCAPVPMMLFGGDMPEDIKEDDPQPVNFDDLGQSFISLFIILTGENWVNVMYESLEAHPETFKEIYGAIFFVIYYCASHYVLLNLFIAIVLEHFELDDDEKYKTQLEMYFEKHQRSKKAKSRGPFQYFNPYSYLPARPQTLSVHGLTVDQTVTVRKNVFREFLEGDSAPNTTEIMESKLGFVVWLERMRDYWFPTQLQIEAARLAKEVAAAKKEKSDSNQIHGAGISGFGKTQDEIDANLERLDEGLEKITWDTDRLLAPQSTETLSPEGYRKAKERENALKDDHYVETREFLEAHPMYDRALFILPSNNRFRQWCRRLVGPRTGRKIATMNWFNWAIFVTILVSIGVVIVDDPVDRLKAKVTGDTMRLDILDDIDYATTIVFIIEQALRILADGFLFTPTGYLRDFWNVLDLGIVLMSCIKVFGQIDHLFRLTRAVRALACLRVIRLVRYFEGVSAMFTAIGKALPRMVVAMLLTFLLFWPFAIYGVNIYAGYFYKCNDTTIMFKAECIGEFMELPSGDENAEILVPRIWANPYDYSFDTIQAAILVLFEMASQEGWIMVLQSGRAVPNHLGEQPFIQANEPNRFNSFYFLLFMLIGSIVFVQIFIGVILETFKTWNGISLLTVEQRRWIDLRRQLRLIKPTATPARPQNKFRALCYDMVNKKKGLLWRVMTLVLVANVCLIASQHYAQPQLLTDVQDICYFIFLGVYSVEIMVKLCGYGFNKWRLSRWNLYDMIITVLAIITLIPRFIRHELWTLRLEKFLLITISFRLAQRIDSLQVLFRALAIALGSIINITAVFMVVFTVYAIMFREIFGMTRLGRSTTGLANFETFGNTMLMLIRMTTGENWDFVMHDMMVEAPSCTPNKGSYLDNDCGSRAWAYFMFLSFYIICTYIILNMFIAVIISNFSFAYQHDTITTLITREDLRNFKLTWAKFDPRGTGYIDPKYLSQFLRSLDGRLCTRVYPSLEFSIPTLVKTHVASGSGAGGLGTGPAGASGQRLTSATDRPNNGAPSSPVLLSTQPRGNGSNNRLNRMSVSPSLSATSASHHSSGAGGMGASPRAIPITISGPESGGTDEKKSGELQVNLDLYHLQQTLSKIDVYDAHRRRHTYNLIYKEAMATCGERGISFYSILDILSFNLVDVEQALGMEEFLKRNERLKEIKAAVARETIYNLLMTIVARRNFLKHRRSKQNSRLRPEVPRIVIDTSIGNDRGYRQDTSPMLTTSPYYGSGGAGGGRSPMLPSPMLDFSKGHSYHSDDDSPSPSPGGAFSSHAMLSISSNDSASWDLNERDSFNRLSGQSDSSDYMNDPRLSSPQTGFAVEGSIWFNMLQDQIQEQEEALFENQQRDSSRT</sequence>
<dbReference type="PROSITE" id="PS50222">
    <property type="entry name" value="EF_HAND_2"/>
    <property type="match status" value="1"/>
</dbReference>